<evidence type="ECO:0008006" key="5">
    <source>
        <dbReference type="Google" id="ProtNLM"/>
    </source>
</evidence>
<sequence length="513" mass="58114">MDRLGNVTVKKDHDPGLWNLDYLITCFAEKKICVSFGLWLLSCLFWFTSFSLGSLENDICNLTGIGMFFAFIKKHRLIIQVHWIYKGHFFLRCKRKARYEESVFWSIYGFFGSMCNTIGALLSKQLTIQIITGAYMALSDIINFVLTLFPACNSRNRVGLRHRSSRRRHKRHFLSALSLVLFIRLGYCYSLEENYFPAPELHSTGRRRLLGTMLQENTDVVGFTLGIVAVLVSWTVRVPIITRLCKGLTFPVIRVWAVLFSALASLMYAAAIISHDRSQEYFVRAIPWFLISLGAAALDVALLLLSCIMKNKRIQQLGLVFNATMDEESCKLLETEEHVADKRSVVHLTTTNAQDSSWSPLKAVPNRCLSSNVSLGRYMRLSVEQVQQNDIGAVRLPGDGQTNPGLIYHKEAPQYLDLNVYPPPSVRHSTNSPSSSSDASYTTDLEWDFEDLDQNWNTDCASIQPNDSSVLKSININPEQQFPSTMKPNFKSLESTAIHENVQSADLPKIEQK</sequence>
<dbReference type="GO" id="GO:0015174">
    <property type="term" value="F:basic amino acid transmembrane transporter activity"/>
    <property type="evidence" value="ECO:0007669"/>
    <property type="project" value="TreeGrafter"/>
</dbReference>
<dbReference type="InterPro" id="IPR051415">
    <property type="entry name" value="LAAT-1"/>
</dbReference>
<feature type="transmembrane region" description="Helical" evidence="2">
    <location>
        <begin position="252"/>
        <end position="273"/>
    </location>
</feature>
<reference evidence="3" key="1">
    <citation type="thesis" date="2020" institute="ProQuest LLC" country="789 East Eisenhower Parkway, Ann Arbor, MI, USA">
        <title>Comparative Genomics and Chromosome Evolution.</title>
        <authorList>
            <person name="Mudd A.B."/>
        </authorList>
    </citation>
    <scope>NUCLEOTIDE SEQUENCE</scope>
    <source>
        <strain evidence="3">237g6f4</strain>
        <tissue evidence="3">Blood</tissue>
    </source>
</reference>
<feature type="transmembrane region" description="Helical" evidence="2">
    <location>
        <begin position="128"/>
        <end position="152"/>
    </location>
</feature>
<feature type="compositionally biased region" description="Low complexity" evidence="1">
    <location>
        <begin position="426"/>
        <end position="440"/>
    </location>
</feature>
<evidence type="ECO:0000256" key="1">
    <source>
        <dbReference type="SAM" id="MobiDB-lite"/>
    </source>
</evidence>
<gene>
    <name evidence="3" type="ORF">GDO81_007674</name>
</gene>
<feature type="transmembrane region" description="Helical" evidence="2">
    <location>
        <begin position="173"/>
        <end position="192"/>
    </location>
</feature>
<keyword evidence="2" id="KW-1133">Transmembrane helix</keyword>
<keyword evidence="2" id="KW-0472">Membrane</keyword>
<evidence type="ECO:0000313" key="4">
    <source>
        <dbReference type="Proteomes" id="UP000824782"/>
    </source>
</evidence>
<accession>A0AAV7C8U6</accession>
<proteinExistence type="predicted"/>
<feature type="transmembrane region" description="Helical" evidence="2">
    <location>
        <begin position="220"/>
        <end position="240"/>
    </location>
</feature>
<feature type="transmembrane region" description="Helical" evidence="2">
    <location>
        <begin position="285"/>
        <end position="305"/>
    </location>
</feature>
<organism evidence="3 4">
    <name type="scientific">Engystomops pustulosus</name>
    <name type="common">Tungara frog</name>
    <name type="synonym">Physalaemus pustulosus</name>
    <dbReference type="NCBI Taxonomy" id="76066"/>
    <lineage>
        <taxon>Eukaryota</taxon>
        <taxon>Metazoa</taxon>
        <taxon>Chordata</taxon>
        <taxon>Craniata</taxon>
        <taxon>Vertebrata</taxon>
        <taxon>Euteleostomi</taxon>
        <taxon>Amphibia</taxon>
        <taxon>Batrachia</taxon>
        <taxon>Anura</taxon>
        <taxon>Neobatrachia</taxon>
        <taxon>Hyloidea</taxon>
        <taxon>Leptodactylidae</taxon>
        <taxon>Leiuperinae</taxon>
        <taxon>Engystomops</taxon>
    </lineage>
</organism>
<dbReference type="EMBL" id="WNYA01000003">
    <property type="protein sequence ID" value="KAG8581457.1"/>
    <property type="molecule type" value="Genomic_DNA"/>
</dbReference>
<dbReference type="Proteomes" id="UP000824782">
    <property type="component" value="Unassembled WGS sequence"/>
</dbReference>
<feature type="region of interest" description="Disordered" evidence="1">
    <location>
        <begin position="422"/>
        <end position="441"/>
    </location>
</feature>
<feature type="transmembrane region" description="Helical" evidence="2">
    <location>
        <begin position="102"/>
        <end position="122"/>
    </location>
</feature>
<dbReference type="AlphaFoldDB" id="A0AAV7C8U6"/>
<keyword evidence="2" id="KW-0812">Transmembrane</keyword>
<keyword evidence="4" id="KW-1185">Reference proteome</keyword>
<name>A0AAV7C8U6_ENGPU</name>
<comment type="caution">
    <text evidence="3">The sequence shown here is derived from an EMBL/GenBank/DDBJ whole genome shotgun (WGS) entry which is preliminary data.</text>
</comment>
<protein>
    <recommendedName>
        <fullName evidence="5">Transmembrane protein 44</fullName>
    </recommendedName>
</protein>
<dbReference type="PANTHER" id="PTHR16201">
    <property type="entry name" value="SEVEN TRANSMEMBRANE PROTEIN 1-RELATED"/>
    <property type="match status" value="1"/>
</dbReference>
<evidence type="ECO:0000256" key="2">
    <source>
        <dbReference type="SAM" id="Phobius"/>
    </source>
</evidence>
<evidence type="ECO:0000313" key="3">
    <source>
        <dbReference type="EMBL" id="KAG8581457.1"/>
    </source>
</evidence>
<dbReference type="PANTHER" id="PTHR16201:SF53">
    <property type="entry name" value="TRANSMEMBRANE PROTEIN 44"/>
    <property type="match status" value="1"/>
</dbReference>